<evidence type="ECO:0000256" key="3">
    <source>
        <dbReference type="ARBA" id="ARBA00022840"/>
    </source>
</evidence>
<dbReference type="SUPFAM" id="SSF52540">
    <property type="entry name" value="P-loop containing nucleoside triphosphate hydrolases"/>
    <property type="match status" value="1"/>
</dbReference>
<comment type="caution">
    <text evidence="5">The sequence shown here is derived from an EMBL/GenBank/DDBJ whole genome shotgun (WGS) entry which is preliminary data.</text>
</comment>
<evidence type="ECO:0000259" key="4">
    <source>
        <dbReference type="PROSITE" id="PS50893"/>
    </source>
</evidence>
<dbReference type="SMART" id="SM00382">
    <property type="entry name" value="AAA"/>
    <property type="match status" value="1"/>
</dbReference>
<reference evidence="5 6" key="1">
    <citation type="journal article" date="2019" name="Int. J. Syst. Evol. Microbiol.">
        <title>The Global Catalogue of Microorganisms (GCM) 10K type strain sequencing project: providing services to taxonomists for standard genome sequencing and annotation.</title>
        <authorList>
            <consortium name="The Broad Institute Genomics Platform"/>
            <consortium name="The Broad Institute Genome Sequencing Center for Infectious Disease"/>
            <person name="Wu L."/>
            <person name="Ma J."/>
        </authorList>
    </citation>
    <scope>NUCLEOTIDE SEQUENCE [LARGE SCALE GENOMIC DNA]</scope>
    <source>
        <strain evidence="5 6">JCM 16034</strain>
    </source>
</reference>
<evidence type="ECO:0000313" key="5">
    <source>
        <dbReference type="EMBL" id="GAA2198013.1"/>
    </source>
</evidence>
<dbReference type="InterPro" id="IPR017871">
    <property type="entry name" value="ABC_transporter-like_CS"/>
</dbReference>
<evidence type="ECO:0000313" key="6">
    <source>
        <dbReference type="Proteomes" id="UP001500432"/>
    </source>
</evidence>
<keyword evidence="3 5" id="KW-0067">ATP-binding</keyword>
<dbReference type="PANTHER" id="PTHR42734">
    <property type="entry name" value="METAL TRANSPORT SYSTEM ATP-BINDING PROTEIN TM_0124-RELATED"/>
    <property type="match status" value="1"/>
</dbReference>
<organism evidence="5 6">
    <name type="scientific">Sinomonas flava</name>
    <dbReference type="NCBI Taxonomy" id="496857"/>
    <lineage>
        <taxon>Bacteria</taxon>
        <taxon>Bacillati</taxon>
        <taxon>Actinomycetota</taxon>
        <taxon>Actinomycetes</taxon>
        <taxon>Micrococcales</taxon>
        <taxon>Micrococcaceae</taxon>
        <taxon>Sinomonas</taxon>
    </lineage>
</organism>
<keyword evidence="2" id="KW-0547">Nucleotide-binding</keyword>
<sequence length="308" mass="33027">MSQESLTPHAPARLDLSVMTAAGPQPAASQGPRGSRETAPAVRLRGASLAFGDRTLWSGLDLDIQPGEFFAVLGPNGSGKTSFLKALLGVLPLSSGTVEIAGHPAGQRGEGIGYIPQQRAFAPDTPLRARDLVGLGIDGHRWGFRLRRRAVDAQVDDLLGRVGAREYAKVPVGQLSGGEQQRLRVAQAIADSPRVLLCDEPLLSLDLNHQQAVSQLIDDQRRANDAAVVFVTHEINPILDYVDRVLYLADGRFRIGSPSEVMTTEVLSALYGGRVEVSRVNGRIVVVGLPDATTHYHLPGDHHDTEPA</sequence>
<dbReference type="InterPro" id="IPR003439">
    <property type="entry name" value="ABC_transporter-like_ATP-bd"/>
</dbReference>
<dbReference type="InterPro" id="IPR027417">
    <property type="entry name" value="P-loop_NTPase"/>
</dbReference>
<proteinExistence type="predicted"/>
<dbReference type="PROSITE" id="PS50893">
    <property type="entry name" value="ABC_TRANSPORTER_2"/>
    <property type="match status" value="1"/>
</dbReference>
<dbReference type="GO" id="GO:0005524">
    <property type="term" value="F:ATP binding"/>
    <property type="evidence" value="ECO:0007669"/>
    <property type="project" value="UniProtKB-KW"/>
</dbReference>
<dbReference type="Proteomes" id="UP001500432">
    <property type="component" value="Unassembled WGS sequence"/>
</dbReference>
<feature type="domain" description="ABC transporter" evidence="4">
    <location>
        <begin position="42"/>
        <end position="275"/>
    </location>
</feature>
<dbReference type="EMBL" id="BAAAQW010000003">
    <property type="protein sequence ID" value="GAA2198013.1"/>
    <property type="molecule type" value="Genomic_DNA"/>
</dbReference>
<dbReference type="InterPro" id="IPR050153">
    <property type="entry name" value="Metal_Ion_Import_ABC"/>
</dbReference>
<dbReference type="PROSITE" id="PS00211">
    <property type="entry name" value="ABC_TRANSPORTER_1"/>
    <property type="match status" value="1"/>
</dbReference>
<accession>A0ABN3BNX4</accession>
<keyword evidence="6" id="KW-1185">Reference proteome</keyword>
<protein>
    <submittedName>
        <fullName evidence="5">Metal ABC transporter ATP-binding protein</fullName>
    </submittedName>
</protein>
<keyword evidence="1" id="KW-0813">Transport</keyword>
<name>A0ABN3BNX4_9MICC</name>
<gene>
    <name evidence="5" type="ORF">GCM10009849_09070</name>
</gene>
<dbReference type="Pfam" id="PF00005">
    <property type="entry name" value="ABC_tran"/>
    <property type="match status" value="1"/>
</dbReference>
<evidence type="ECO:0000256" key="1">
    <source>
        <dbReference type="ARBA" id="ARBA00022448"/>
    </source>
</evidence>
<evidence type="ECO:0000256" key="2">
    <source>
        <dbReference type="ARBA" id="ARBA00022741"/>
    </source>
</evidence>
<dbReference type="InterPro" id="IPR003593">
    <property type="entry name" value="AAA+_ATPase"/>
</dbReference>
<dbReference type="Gene3D" id="3.40.50.300">
    <property type="entry name" value="P-loop containing nucleotide triphosphate hydrolases"/>
    <property type="match status" value="1"/>
</dbReference>